<dbReference type="Gene3D" id="1.10.579.10">
    <property type="entry name" value="DNA Cyclobutane Dipyrimidine Photolyase, subunit A, domain 3"/>
    <property type="match status" value="1"/>
</dbReference>
<evidence type="ECO:0000259" key="9">
    <source>
        <dbReference type="PROSITE" id="PS51645"/>
    </source>
</evidence>
<dbReference type="SUPFAM" id="SSF52425">
    <property type="entry name" value="Cryptochrome/photolyase, N-terminal domain"/>
    <property type="match status" value="1"/>
</dbReference>
<keyword evidence="4 6" id="KW-0274">FAD</keyword>
<sequence length="656" mass="75313">MTHTCIHWFRKGLRLHDNPGLMAALRDCKELYPVFILDPQLHNKSVGVNRCRFLIGALKDLDLSLRQLNTRLFVVRGKPEEVFPKLFCQWKITKLTYEYDTEPLSLSRDKTVTRLAEEHGIDVVCKVSHTLFDINRIIEENNGKTPLTYKSMQAIVKKLGPPKRPLSAPSMEDLKDVNTPCSESHEKKYRIPTLEDFGHNLADLPEEQFPGGEQEALRRLEEHMKRTAWVCNFEKPKTSPNSLSPSTTVLSPYVTFGCLSVRTFWWRLSDVYEGKKHSAPPVSLHGQLLWREFFYTASVGISNFNKMVDNPVCTQVDWDINSEYLAAWREARTGFPFIDAIMTQLRQQGWIHHLARHAVACFLTRGDLWISWEEGQKVFEELLLDGDWALNAGNWQWLSASAFFHQFFRVYSPVAFGKKTDKNGDYIKKFLPHLKKFPAEYIFEPWKAPQSVQQAAGCIVGKDYPHPIVQHEVVSKKNIQRMKAAYAKRSANTAKSLSKIQGTDQRDQSPRLVSVQLVKFTFVNFLHDKTHNVDEPVTGAKALEDTPKRKRKMLNIAEKVELLDMLKEGVVLRGRRGYTISTAASATNYLLSSNLLYAHLYYSRWKMRRKYPQKGLMTTWPVRGDDLGNKSVPSFSFLPVSNSNGPLNMNLSIFAQ</sequence>
<dbReference type="FunFam" id="1.10.579.10:FF:000004">
    <property type="entry name" value="Cryptochrome-1"/>
    <property type="match status" value="1"/>
</dbReference>
<dbReference type="Pfam" id="PF00875">
    <property type="entry name" value="DNA_photolyase"/>
    <property type="match status" value="1"/>
</dbReference>
<dbReference type="GO" id="GO:0032922">
    <property type="term" value="P:circadian regulation of gene expression"/>
    <property type="evidence" value="ECO:0007669"/>
    <property type="project" value="TreeGrafter"/>
</dbReference>
<evidence type="ECO:0000256" key="7">
    <source>
        <dbReference type="PIRSR" id="PIRSR602081-2"/>
    </source>
</evidence>
<dbReference type="Gene3D" id="3.40.50.620">
    <property type="entry name" value="HUPs"/>
    <property type="match status" value="1"/>
</dbReference>
<keyword evidence="11" id="KW-1185">Reference proteome</keyword>
<keyword evidence="5" id="KW-0157">Chromophore</keyword>
<protein>
    <recommendedName>
        <fullName evidence="9">Photolyase/cryptochrome alpha/beta domain-containing protein</fullName>
    </recommendedName>
</protein>
<comment type="similarity">
    <text evidence="1">Belongs to the DNA photolyase class-1 family.</text>
</comment>
<evidence type="ECO:0000256" key="5">
    <source>
        <dbReference type="ARBA" id="ARBA00022991"/>
    </source>
</evidence>
<feature type="region of interest" description="Disordered" evidence="8">
    <location>
        <begin position="161"/>
        <end position="180"/>
    </location>
</feature>
<proteinExistence type="inferred from homology"/>
<feature type="site" description="Electron transfer via tryptophanyl radical" evidence="7">
    <location>
        <position position="318"/>
    </location>
</feature>
<dbReference type="SUPFAM" id="SSF48173">
    <property type="entry name" value="Cryptochrome/photolyase FAD-binding domain"/>
    <property type="match status" value="1"/>
</dbReference>
<accession>A0A4Z2BEF8</accession>
<dbReference type="InterPro" id="IPR002081">
    <property type="entry name" value="Cryptochrome/DNA_photolyase_1"/>
</dbReference>
<feature type="binding site" evidence="6">
    <location>
        <begin position="287"/>
        <end position="294"/>
    </location>
    <ligand>
        <name>FAD</name>
        <dbReference type="ChEBI" id="CHEBI:57692"/>
    </ligand>
</feature>
<dbReference type="GO" id="GO:0003904">
    <property type="term" value="F:deoxyribodipyrimidine photo-lyase activity"/>
    <property type="evidence" value="ECO:0007669"/>
    <property type="project" value="TreeGrafter"/>
</dbReference>
<reference evidence="10 11" key="1">
    <citation type="submission" date="2019-04" db="EMBL/GenBank/DDBJ databases">
        <title>The sequence and de novo assembly of Takifugu bimaculatus genome using PacBio and Hi-C technologies.</title>
        <authorList>
            <person name="Xu P."/>
            <person name="Liu B."/>
            <person name="Zhou Z."/>
        </authorList>
    </citation>
    <scope>NUCLEOTIDE SEQUENCE [LARGE SCALE GENOMIC DNA]</scope>
    <source>
        <strain evidence="10">TB-2018</strain>
        <tissue evidence="10">Muscle</tissue>
    </source>
</reference>
<dbReference type="InterPro" id="IPR006050">
    <property type="entry name" value="DNA_photolyase_N"/>
</dbReference>
<keyword evidence="2 6" id="KW-0285">Flavoprotein</keyword>
<dbReference type="PROSITE" id="PS51645">
    <property type="entry name" value="PHR_CRY_ALPHA_BETA"/>
    <property type="match status" value="1"/>
</dbReference>
<dbReference type="AlphaFoldDB" id="A0A4Z2BEF8"/>
<dbReference type="Proteomes" id="UP000516260">
    <property type="component" value="Chromosome 3"/>
</dbReference>
<comment type="caution">
    <text evidence="10">The sequence shown here is derived from an EMBL/GenBank/DDBJ whole genome shotgun (WGS) entry which is preliminary data.</text>
</comment>
<dbReference type="GO" id="GO:0005634">
    <property type="term" value="C:nucleus"/>
    <property type="evidence" value="ECO:0007669"/>
    <property type="project" value="TreeGrafter"/>
</dbReference>
<dbReference type="InterPro" id="IPR005101">
    <property type="entry name" value="Cryptochr/Photolyase_FAD-bd"/>
</dbReference>
<dbReference type="InterPro" id="IPR036155">
    <property type="entry name" value="Crypto/Photolyase_N_sf"/>
</dbReference>
<gene>
    <name evidence="10" type="ORF">fugu_002952</name>
</gene>
<dbReference type="GO" id="GO:0005737">
    <property type="term" value="C:cytoplasm"/>
    <property type="evidence" value="ECO:0007669"/>
    <property type="project" value="TreeGrafter"/>
</dbReference>
<dbReference type="InterPro" id="IPR036134">
    <property type="entry name" value="Crypto/Photolyase_FAD-like_sf"/>
</dbReference>
<evidence type="ECO:0000256" key="8">
    <source>
        <dbReference type="SAM" id="MobiDB-lite"/>
    </source>
</evidence>
<dbReference type="PANTHER" id="PTHR11455:SF9">
    <property type="entry name" value="CRYPTOCHROME CIRCADIAN CLOCK 5 ISOFORM X1"/>
    <property type="match status" value="1"/>
</dbReference>
<feature type="binding site" evidence="6">
    <location>
        <begin position="385"/>
        <end position="387"/>
    </location>
    <ligand>
        <name>FAD</name>
        <dbReference type="ChEBI" id="CHEBI:57692"/>
    </ligand>
</feature>
<dbReference type="GO" id="GO:0071949">
    <property type="term" value="F:FAD binding"/>
    <property type="evidence" value="ECO:0007669"/>
    <property type="project" value="TreeGrafter"/>
</dbReference>
<feature type="site" description="Electron transfer via tryptophanyl radical" evidence="7">
    <location>
        <position position="395"/>
    </location>
</feature>
<evidence type="ECO:0000256" key="4">
    <source>
        <dbReference type="ARBA" id="ARBA00022827"/>
    </source>
</evidence>
<evidence type="ECO:0000313" key="10">
    <source>
        <dbReference type="EMBL" id="TNM90663.1"/>
    </source>
</evidence>
<comment type="cofactor">
    <cofactor evidence="6">
        <name>FAD</name>
        <dbReference type="ChEBI" id="CHEBI:57692"/>
    </cofactor>
    <text evidence="6">Binds 1 FAD per subunit.</text>
</comment>
<name>A0A4Z2BEF8_9TELE</name>
<organism evidence="10 11">
    <name type="scientific">Takifugu bimaculatus</name>
    <dbReference type="NCBI Taxonomy" id="433685"/>
    <lineage>
        <taxon>Eukaryota</taxon>
        <taxon>Metazoa</taxon>
        <taxon>Chordata</taxon>
        <taxon>Craniata</taxon>
        <taxon>Vertebrata</taxon>
        <taxon>Euteleostomi</taxon>
        <taxon>Actinopterygii</taxon>
        <taxon>Neopterygii</taxon>
        <taxon>Teleostei</taxon>
        <taxon>Neoteleostei</taxon>
        <taxon>Acanthomorphata</taxon>
        <taxon>Eupercaria</taxon>
        <taxon>Tetraodontiformes</taxon>
        <taxon>Tetradontoidea</taxon>
        <taxon>Tetraodontidae</taxon>
        <taxon>Takifugu</taxon>
    </lineage>
</organism>
<feature type="site" description="Electron transfer via tryptophanyl radical" evidence="7">
    <location>
        <position position="372"/>
    </location>
</feature>
<evidence type="ECO:0000313" key="11">
    <source>
        <dbReference type="Proteomes" id="UP000516260"/>
    </source>
</evidence>
<evidence type="ECO:0000256" key="6">
    <source>
        <dbReference type="PIRSR" id="PIRSR602081-1"/>
    </source>
</evidence>
<dbReference type="GO" id="GO:0043153">
    <property type="term" value="P:entrainment of circadian clock by photoperiod"/>
    <property type="evidence" value="ECO:0007669"/>
    <property type="project" value="TreeGrafter"/>
</dbReference>
<dbReference type="PANTHER" id="PTHR11455">
    <property type="entry name" value="CRYPTOCHROME"/>
    <property type="match status" value="1"/>
</dbReference>
<evidence type="ECO:0000256" key="1">
    <source>
        <dbReference type="ARBA" id="ARBA00005862"/>
    </source>
</evidence>
<feature type="binding site" evidence="6">
    <location>
        <begin position="247"/>
        <end position="251"/>
    </location>
    <ligand>
        <name>FAD</name>
        <dbReference type="ChEBI" id="CHEBI:57692"/>
    </ligand>
</feature>
<dbReference type="InterPro" id="IPR014729">
    <property type="entry name" value="Rossmann-like_a/b/a_fold"/>
</dbReference>
<dbReference type="EMBL" id="SWLE01000016">
    <property type="protein sequence ID" value="TNM90663.1"/>
    <property type="molecule type" value="Genomic_DNA"/>
</dbReference>
<dbReference type="Pfam" id="PF03441">
    <property type="entry name" value="FAD_binding_7"/>
    <property type="match status" value="1"/>
</dbReference>
<evidence type="ECO:0000256" key="2">
    <source>
        <dbReference type="ARBA" id="ARBA00022630"/>
    </source>
</evidence>
<evidence type="ECO:0000256" key="3">
    <source>
        <dbReference type="ARBA" id="ARBA00022741"/>
    </source>
</evidence>
<keyword evidence="3" id="KW-0547">Nucleotide-binding</keyword>
<dbReference type="GO" id="GO:0003677">
    <property type="term" value="F:DNA binding"/>
    <property type="evidence" value="ECO:0007669"/>
    <property type="project" value="TreeGrafter"/>
</dbReference>
<dbReference type="Gene3D" id="1.25.40.80">
    <property type="match status" value="1"/>
</dbReference>
<feature type="domain" description="Photolyase/cryptochrome alpha/beta" evidence="9">
    <location>
        <begin position="3"/>
        <end position="131"/>
    </location>
</feature>